<dbReference type="AlphaFoldDB" id="A0A7J9EGN6"/>
<gene>
    <name evidence="3" type="ORF">Gotri_007616</name>
</gene>
<accession>A0A7J9EGN6</accession>
<dbReference type="PANTHER" id="PTHR31286">
    <property type="entry name" value="GLYCINE-RICH CELL WALL STRUCTURAL PROTEIN 1.8-LIKE"/>
    <property type="match status" value="1"/>
</dbReference>
<comment type="caution">
    <text evidence="3">The sequence shown here is derived from an EMBL/GenBank/DDBJ whole genome shotgun (WGS) entry which is preliminary data.</text>
</comment>
<evidence type="ECO:0000259" key="2">
    <source>
        <dbReference type="Pfam" id="PF14392"/>
    </source>
</evidence>
<protein>
    <recommendedName>
        <fullName evidence="2">Zinc knuckle CX2CX4HX4C domain-containing protein</fullName>
    </recommendedName>
</protein>
<dbReference type="Proteomes" id="UP000593568">
    <property type="component" value="Unassembled WGS sequence"/>
</dbReference>
<evidence type="ECO:0000313" key="3">
    <source>
        <dbReference type="EMBL" id="MBA0772200.1"/>
    </source>
</evidence>
<dbReference type="InterPro" id="IPR025836">
    <property type="entry name" value="Zn_knuckle_CX2CX4HX4C"/>
</dbReference>
<dbReference type="PANTHER" id="PTHR31286:SF153">
    <property type="entry name" value="DUF4283 DOMAIN PROTEIN"/>
    <property type="match status" value="1"/>
</dbReference>
<name>A0A7J9EGN6_9ROSI</name>
<dbReference type="InterPro" id="IPR040256">
    <property type="entry name" value="At4g02000-like"/>
</dbReference>
<keyword evidence="4" id="KW-1185">Reference proteome</keyword>
<sequence length="250" mass="28912">MIYVELWVQIHDLSLGLMSKAMVRQFGSFLGSFLDYDVKILMYCAKRYMRIKVQLDVRLLLKRKKKKIVLGASRTVYARFKYEKLSLFCFLYGKLGHGESFCLVRPDETVSQRLDKKRSMNGCNFWDNVMDFYPNRNQNLVRSIRFQSVKAKERVSNWENNLNINEPNDSRLIKLGSDGEECPIQFVDKKKRQRTLGVTSVDLFNGDVGVVGEGQDRSASSTMQGGERNENPKLGCLWARKTMGYKSSQE</sequence>
<proteinExistence type="predicted"/>
<dbReference type="EMBL" id="JABEZW010000008">
    <property type="protein sequence ID" value="MBA0772200.1"/>
    <property type="molecule type" value="Genomic_DNA"/>
</dbReference>
<dbReference type="Pfam" id="PF14392">
    <property type="entry name" value="zf-CCHC_4"/>
    <property type="match status" value="1"/>
</dbReference>
<feature type="region of interest" description="Disordered" evidence="1">
    <location>
        <begin position="212"/>
        <end position="232"/>
    </location>
</feature>
<evidence type="ECO:0000313" key="4">
    <source>
        <dbReference type="Proteomes" id="UP000593568"/>
    </source>
</evidence>
<feature type="domain" description="Zinc knuckle CX2CX4HX4C" evidence="2">
    <location>
        <begin position="63"/>
        <end position="103"/>
    </location>
</feature>
<evidence type="ECO:0000256" key="1">
    <source>
        <dbReference type="SAM" id="MobiDB-lite"/>
    </source>
</evidence>
<reference evidence="3 4" key="1">
    <citation type="journal article" date="2019" name="Genome Biol. Evol.">
        <title>Insights into the evolution of the New World diploid cottons (Gossypium, subgenus Houzingenia) based on genome sequencing.</title>
        <authorList>
            <person name="Grover C.E."/>
            <person name="Arick M.A. 2nd"/>
            <person name="Thrash A."/>
            <person name="Conover J.L."/>
            <person name="Sanders W.S."/>
            <person name="Peterson D.G."/>
            <person name="Frelichowski J.E."/>
            <person name="Scheffler J.A."/>
            <person name="Scheffler B.E."/>
            <person name="Wendel J.F."/>
        </authorList>
    </citation>
    <scope>NUCLEOTIDE SEQUENCE [LARGE SCALE GENOMIC DNA]</scope>
    <source>
        <strain evidence="3">8</strain>
        <tissue evidence="3">Leaf</tissue>
    </source>
</reference>
<organism evidence="3 4">
    <name type="scientific">Gossypium trilobum</name>
    <dbReference type="NCBI Taxonomy" id="34281"/>
    <lineage>
        <taxon>Eukaryota</taxon>
        <taxon>Viridiplantae</taxon>
        <taxon>Streptophyta</taxon>
        <taxon>Embryophyta</taxon>
        <taxon>Tracheophyta</taxon>
        <taxon>Spermatophyta</taxon>
        <taxon>Magnoliopsida</taxon>
        <taxon>eudicotyledons</taxon>
        <taxon>Gunneridae</taxon>
        <taxon>Pentapetalae</taxon>
        <taxon>rosids</taxon>
        <taxon>malvids</taxon>
        <taxon>Malvales</taxon>
        <taxon>Malvaceae</taxon>
        <taxon>Malvoideae</taxon>
        <taxon>Gossypium</taxon>
    </lineage>
</organism>